<dbReference type="Pfam" id="PF00550">
    <property type="entry name" value="PP-binding"/>
    <property type="match status" value="1"/>
</dbReference>
<dbReference type="AlphaFoldDB" id="A0A7W0HTR6"/>
<dbReference type="InterPro" id="IPR010071">
    <property type="entry name" value="AA_adenyl_dom"/>
</dbReference>
<sequence length="585" mass="63749">MTGQCLHEIFAERARGAPDRIAVSASGEHITYGELDRRADRLARRLAAVGVGPDVLVGLCAERGIDMIVGLLGILKAGGAYVPVDPAYPAKRIEFLLHDSAVPTVVATTGVAGHLEDCTSRVVWIDDDTDDADDAGGPLPAATDADLAYVIYTSGSTGTPKGVLIEHRNVVRLFEQTHPWFGFDETDVWTLFHSVSFDFSVWEIWGALLYGGRLVIVPSMTARLPEELRELLIAEGVTVLNQTPSAFRQLVTADVRREGPSPYELRHIVFGGERLDVEALRPWIARYGDQRPHLVNMYGITETTVHVTYRRVTDEDLKHPELSPIGTPIPDLRLHLFDAGGYPASEGELYVSGPGLARGYLNRTELTARRFVTGPDGERLYRSGDLAARLPEGELVYRGRADEQLKVRGFRIEPREIELCLQGHPQVAAAVVAPRDYGEGDVRLLAFVVPDTGASPGGDLASQLAARAADELPAHARPSEFHIVPEIPMTPQGKADRTALVDNVTSSADDSATLEVVRRIAEEVLQREEIPPKVDLFDLGATSLAFTRIIAQVNERFGVSLTGRELEEDASVACLASCVDHQLTA</sequence>
<dbReference type="Gene3D" id="3.30.300.30">
    <property type="match status" value="1"/>
</dbReference>
<dbReference type="PANTHER" id="PTHR45527:SF14">
    <property type="entry name" value="PLIPASTATIN SYNTHASE SUBUNIT B"/>
    <property type="match status" value="1"/>
</dbReference>
<dbReference type="RefSeq" id="WP_181614175.1">
    <property type="nucleotide sequence ID" value="NZ_BAABAM010000009.1"/>
</dbReference>
<dbReference type="InterPro" id="IPR000873">
    <property type="entry name" value="AMP-dep_synth/lig_dom"/>
</dbReference>
<dbReference type="PROSITE" id="PS50075">
    <property type="entry name" value="CARRIER"/>
    <property type="match status" value="1"/>
</dbReference>
<dbReference type="InterPro" id="IPR009081">
    <property type="entry name" value="PP-bd_ACP"/>
</dbReference>
<dbReference type="GO" id="GO:0043041">
    <property type="term" value="P:amino acid activation for nonribosomal peptide biosynthetic process"/>
    <property type="evidence" value="ECO:0007669"/>
    <property type="project" value="TreeGrafter"/>
</dbReference>
<dbReference type="PANTHER" id="PTHR45527">
    <property type="entry name" value="NONRIBOSOMAL PEPTIDE SYNTHETASE"/>
    <property type="match status" value="1"/>
</dbReference>
<dbReference type="EMBL" id="JACDUR010000007">
    <property type="protein sequence ID" value="MBA2895418.1"/>
    <property type="molecule type" value="Genomic_DNA"/>
</dbReference>
<keyword evidence="5" id="KW-1185">Reference proteome</keyword>
<dbReference type="Pfam" id="PF00501">
    <property type="entry name" value="AMP-binding"/>
    <property type="match status" value="1"/>
</dbReference>
<dbReference type="FunFam" id="3.40.50.980:FF:000002">
    <property type="entry name" value="Enterobactin synthetase component F"/>
    <property type="match status" value="1"/>
</dbReference>
<dbReference type="InterPro" id="IPR020459">
    <property type="entry name" value="AMP-binding"/>
</dbReference>
<protein>
    <submittedName>
        <fullName evidence="4">Amino acid adenylation domain-containing protein</fullName>
    </submittedName>
</protein>
<evidence type="ECO:0000256" key="1">
    <source>
        <dbReference type="ARBA" id="ARBA00022450"/>
    </source>
</evidence>
<name>A0A7W0HTR6_9ACTN</name>
<dbReference type="InterPro" id="IPR020845">
    <property type="entry name" value="AMP-binding_CS"/>
</dbReference>
<dbReference type="PROSITE" id="PS00455">
    <property type="entry name" value="AMP_BINDING"/>
    <property type="match status" value="1"/>
</dbReference>
<proteinExistence type="predicted"/>
<dbReference type="NCBIfam" id="TIGR01733">
    <property type="entry name" value="AA-adenyl-dom"/>
    <property type="match status" value="1"/>
</dbReference>
<dbReference type="InterPro" id="IPR025110">
    <property type="entry name" value="AMP-bd_C"/>
</dbReference>
<accession>A0A7W0HTR6</accession>
<dbReference type="GO" id="GO:0005829">
    <property type="term" value="C:cytosol"/>
    <property type="evidence" value="ECO:0007669"/>
    <property type="project" value="TreeGrafter"/>
</dbReference>
<dbReference type="SUPFAM" id="SSF47336">
    <property type="entry name" value="ACP-like"/>
    <property type="match status" value="1"/>
</dbReference>
<dbReference type="SMART" id="SM00823">
    <property type="entry name" value="PKS_PP"/>
    <property type="match status" value="1"/>
</dbReference>
<dbReference type="SUPFAM" id="SSF56801">
    <property type="entry name" value="Acetyl-CoA synthetase-like"/>
    <property type="match status" value="1"/>
</dbReference>
<evidence type="ECO:0000259" key="3">
    <source>
        <dbReference type="PROSITE" id="PS50075"/>
    </source>
</evidence>
<dbReference type="Proteomes" id="UP000530928">
    <property type="component" value="Unassembled WGS sequence"/>
</dbReference>
<dbReference type="Gene3D" id="1.10.1200.10">
    <property type="entry name" value="ACP-like"/>
    <property type="match status" value="1"/>
</dbReference>
<dbReference type="FunFam" id="3.40.50.980:FF:000001">
    <property type="entry name" value="Non-ribosomal peptide synthetase"/>
    <property type="match status" value="1"/>
</dbReference>
<evidence type="ECO:0000313" key="5">
    <source>
        <dbReference type="Proteomes" id="UP000530928"/>
    </source>
</evidence>
<dbReference type="Gene3D" id="3.40.50.12780">
    <property type="entry name" value="N-terminal domain of ligase-like"/>
    <property type="match status" value="1"/>
</dbReference>
<feature type="domain" description="Carrier" evidence="3">
    <location>
        <begin position="508"/>
        <end position="583"/>
    </location>
</feature>
<comment type="caution">
    <text evidence="4">The sequence shown here is derived from an EMBL/GenBank/DDBJ whole genome shotgun (WGS) entry which is preliminary data.</text>
</comment>
<gene>
    <name evidence="4" type="ORF">HNR30_006804</name>
</gene>
<organism evidence="4 5">
    <name type="scientific">Nonomuraea soli</name>
    <dbReference type="NCBI Taxonomy" id="1032476"/>
    <lineage>
        <taxon>Bacteria</taxon>
        <taxon>Bacillati</taxon>
        <taxon>Actinomycetota</taxon>
        <taxon>Actinomycetes</taxon>
        <taxon>Streptosporangiales</taxon>
        <taxon>Streptosporangiaceae</taxon>
        <taxon>Nonomuraea</taxon>
    </lineage>
</organism>
<dbReference type="Pfam" id="PF13193">
    <property type="entry name" value="AMP-binding_C"/>
    <property type="match status" value="1"/>
</dbReference>
<reference evidence="4 5" key="1">
    <citation type="submission" date="2020-07" db="EMBL/GenBank/DDBJ databases">
        <title>Genomic Encyclopedia of Type Strains, Phase IV (KMG-IV): sequencing the most valuable type-strain genomes for metagenomic binning, comparative biology and taxonomic classification.</title>
        <authorList>
            <person name="Goeker M."/>
        </authorList>
    </citation>
    <scope>NUCLEOTIDE SEQUENCE [LARGE SCALE GENOMIC DNA]</scope>
    <source>
        <strain evidence="4 5">DSM 45533</strain>
    </source>
</reference>
<dbReference type="CDD" id="cd17643">
    <property type="entry name" value="A_NRPS_Cytc1-like"/>
    <property type="match status" value="1"/>
</dbReference>
<dbReference type="PRINTS" id="PR00154">
    <property type="entry name" value="AMPBINDING"/>
</dbReference>
<dbReference type="GO" id="GO:0044550">
    <property type="term" value="P:secondary metabolite biosynthetic process"/>
    <property type="evidence" value="ECO:0007669"/>
    <property type="project" value="TreeGrafter"/>
</dbReference>
<dbReference type="InterPro" id="IPR045851">
    <property type="entry name" value="AMP-bd_C_sf"/>
</dbReference>
<dbReference type="FunFam" id="3.40.50.12780:FF:000012">
    <property type="entry name" value="Non-ribosomal peptide synthetase"/>
    <property type="match status" value="1"/>
</dbReference>
<dbReference type="InterPro" id="IPR036736">
    <property type="entry name" value="ACP-like_sf"/>
</dbReference>
<dbReference type="InterPro" id="IPR020806">
    <property type="entry name" value="PKS_PP-bd"/>
</dbReference>
<dbReference type="InterPro" id="IPR042099">
    <property type="entry name" value="ANL_N_sf"/>
</dbReference>
<keyword evidence="2" id="KW-0597">Phosphoprotein</keyword>
<evidence type="ECO:0000313" key="4">
    <source>
        <dbReference type="EMBL" id="MBA2895418.1"/>
    </source>
</evidence>
<dbReference type="GO" id="GO:0031177">
    <property type="term" value="F:phosphopantetheine binding"/>
    <property type="evidence" value="ECO:0007669"/>
    <property type="project" value="InterPro"/>
</dbReference>
<keyword evidence="1" id="KW-0596">Phosphopantetheine</keyword>
<evidence type="ECO:0000256" key="2">
    <source>
        <dbReference type="ARBA" id="ARBA00022553"/>
    </source>
</evidence>